<keyword evidence="1" id="KW-0732">Signal</keyword>
<evidence type="ECO:0000313" key="2">
    <source>
        <dbReference type="EMBL" id="STX29368.1"/>
    </source>
</evidence>
<protein>
    <submittedName>
        <fullName evidence="2">Uncharacterized protein</fullName>
    </submittedName>
</protein>
<feature type="chain" id="PRO_5016928642" evidence="1">
    <location>
        <begin position="20"/>
        <end position="210"/>
    </location>
</feature>
<accession>A0A378I2H8</accession>
<evidence type="ECO:0000256" key="1">
    <source>
        <dbReference type="SAM" id="SignalP"/>
    </source>
</evidence>
<gene>
    <name evidence="2" type="ORF">NCTC13315_01911</name>
</gene>
<dbReference type="OrthoDB" id="5646369at2"/>
<name>A0A378I2H8_9GAMM</name>
<dbReference type="AlphaFoldDB" id="A0A378I2H8"/>
<dbReference type="EMBL" id="UGNV01000001">
    <property type="protein sequence ID" value="STX29368.1"/>
    <property type="molecule type" value="Genomic_DNA"/>
</dbReference>
<evidence type="ECO:0000313" key="3">
    <source>
        <dbReference type="Proteomes" id="UP000254968"/>
    </source>
</evidence>
<sequence length="210" mass="24257">MQKIIVSYIIIVFSSLTHAAIDPSKLLKVNKENNPSCVEYYNYQGDLYCSTTKLQANSPLSAQEITNYEKQHLVFDNRFWQAAWGKQTDAITTIEYVPAGDDIDQWQELITSQFIPSATQQLSPRQYLDLIIANFRQSGLDPKVTIHEQTPKQIIFEFQINTPKNLQQDEIQKVTQTDNGLYLLHYVTKKPDMGTENRQKWLNNIKASRV</sequence>
<feature type="signal peptide" evidence="1">
    <location>
        <begin position="1"/>
        <end position="19"/>
    </location>
</feature>
<proteinExistence type="predicted"/>
<dbReference type="RefSeq" id="WP_115303044.1">
    <property type="nucleotide sequence ID" value="NZ_CAAAHO010000002.1"/>
</dbReference>
<dbReference type="Proteomes" id="UP000254968">
    <property type="component" value="Unassembled WGS sequence"/>
</dbReference>
<organism evidence="2 3">
    <name type="scientific">Legionella beliardensis</name>
    <dbReference type="NCBI Taxonomy" id="91822"/>
    <lineage>
        <taxon>Bacteria</taxon>
        <taxon>Pseudomonadati</taxon>
        <taxon>Pseudomonadota</taxon>
        <taxon>Gammaproteobacteria</taxon>
        <taxon>Legionellales</taxon>
        <taxon>Legionellaceae</taxon>
        <taxon>Legionella</taxon>
    </lineage>
</organism>
<reference evidence="2 3" key="1">
    <citation type="submission" date="2018-06" db="EMBL/GenBank/DDBJ databases">
        <authorList>
            <consortium name="Pathogen Informatics"/>
            <person name="Doyle S."/>
        </authorList>
    </citation>
    <scope>NUCLEOTIDE SEQUENCE [LARGE SCALE GENOMIC DNA]</scope>
    <source>
        <strain evidence="2 3">NCTC13315</strain>
    </source>
</reference>
<keyword evidence="3" id="KW-1185">Reference proteome</keyword>